<dbReference type="STRING" id="767519.SAMN05216559_3109"/>
<dbReference type="PANTHER" id="PTHR43649">
    <property type="entry name" value="ARABINOSE-BINDING PROTEIN-RELATED"/>
    <property type="match status" value="1"/>
</dbReference>
<evidence type="ECO:0000313" key="5">
    <source>
        <dbReference type="EMBL" id="SFS06847.1"/>
    </source>
</evidence>
<comment type="subcellular location">
    <subcellularLocation>
        <location evidence="1">Cell envelope</location>
    </subcellularLocation>
</comment>
<keyword evidence="6" id="KW-1185">Reference proteome</keyword>
<dbReference type="InterPro" id="IPR050490">
    <property type="entry name" value="Bact_solute-bd_prot1"/>
</dbReference>
<evidence type="ECO:0000256" key="4">
    <source>
        <dbReference type="SAM" id="MobiDB-lite"/>
    </source>
</evidence>
<accession>A0A1I6LTN6</accession>
<protein>
    <submittedName>
        <fullName evidence="5">ABC-type glycerol-3-phosphate transport system, substrate-binding protein</fullName>
    </submittedName>
</protein>
<evidence type="ECO:0000256" key="3">
    <source>
        <dbReference type="ARBA" id="ARBA00022729"/>
    </source>
</evidence>
<keyword evidence="3" id="KW-0732">Signal</keyword>
<dbReference type="PANTHER" id="PTHR43649:SF31">
    <property type="entry name" value="SN-GLYCEROL-3-PHOSPHATE-BINDING PERIPLASMIC PROTEIN UGPB"/>
    <property type="match status" value="1"/>
</dbReference>
<dbReference type="SUPFAM" id="SSF53850">
    <property type="entry name" value="Periplasmic binding protein-like II"/>
    <property type="match status" value="1"/>
</dbReference>
<dbReference type="Gene3D" id="3.40.190.10">
    <property type="entry name" value="Periplasmic binding protein-like II"/>
    <property type="match status" value="2"/>
</dbReference>
<gene>
    <name evidence="5" type="ORF">SAMN05216559_3109</name>
</gene>
<keyword evidence="2" id="KW-0813">Transport</keyword>
<evidence type="ECO:0000256" key="2">
    <source>
        <dbReference type="ARBA" id="ARBA00022448"/>
    </source>
</evidence>
<feature type="region of interest" description="Disordered" evidence="4">
    <location>
        <begin position="36"/>
        <end position="67"/>
    </location>
</feature>
<reference evidence="5 6" key="1">
    <citation type="submission" date="2016-10" db="EMBL/GenBank/DDBJ databases">
        <authorList>
            <person name="de Groot N.N."/>
        </authorList>
    </citation>
    <scope>NUCLEOTIDE SEQUENCE [LARGE SCALE GENOMIC DNA]</scope>
    <source>
        <strain evidence="5 6">CGMCC 1.10457</strain>
    </source>
</reference>
<dbReference type="EMBL" id="FOZK01000003">
    <property type="protein sequence ID" value="SFS06847.1"/>
    <property type="molecule type" value="Genomic_DNA"/>
</dbReference>
<proteinExistence type="predicted"/>
<dbReference type="Pfam" id="PF13416">
    <property type="entry name" value="SBP_bac_8"/>
    <property type="match status" value="1"/>
</dbReference>
<sequence>MSMTDECGPGDGRRPVSRRRFLASTAGTGLAAALAGCPIGGRETPHGATVTERSESETVGTTRETTDDSTVRWAFEPLTEAEGKAIERALYDHGLSADVDVRFEPGDPDPAQRLAEFEQALASDEGGPDVFLVESDWVIPFAARGQLAELSALVSEERLAEADGEYFEALAALGGSPDGETQFGVPVSADFGTMLYRTDLVEAAGYDPVEDDWATEPMTWEEWSNVAADVTDHAGVEYGFTTQWDIYEGTACCTFNEVMSSWGGAYFGGRDNLFGPVGERPITVGADPVVRSLNMMRKFVHDEGVSGLEAYAGGFAPTEILGWIEEGSRVPFTNGDAVFHRNWASTLTAIVSDLEDGGASERAERIGAIPLPYAVTEDEARTDGTGGTTSAVRGRYVTVDSDSRDRDAVAQVLEVVTDPAFQTDLIAILGWLPPRPALYESGDVWNAEGVGEYAPTFGVAGANAMPAPVTRVWNDQASLVAQQANRAVGQEVSSSKAMADLASNLETIERSAR</sequence>
<dbReference type="PROSITE" id="PS51318">
    <property type="entry name" value="TAT"/>
    <property type="match status" value="1"/>
</dbReference>
<organism evidence="5 6">
    <name type="scientific">Halomicrobium zhouii</name>
    <dbReference type="NCBI Taxonomy" id="767519"/>
    <lineage>
        <taxon>Archaea</taxon>
        <taxon>Methanobacteriati</taxon>
        <taxon>Methanobacteriota</taxon>
        <taxon>Stenosarchaea group</taxon>
        <taxon>Halobacteria</taxon>
        <taxon>Halobacteriales</taxon>
        <taxon>Haloarculaceae</taxon>
        <taxon>Halomicrobium</taxon>
    </lineage>
</organism>
<dbReference type="AlphaFoldDB" id="A0A1I6LTN6"/>
<dbReference type="InterPro" id="IPR006059">
    <property type="entry name" value="SBP"/>
</dbReference>
<dbReference type="Proteomes" id="UP000199062">
    <property type="component" value="Unassembled WGS sequence"/>
</dbReference>
<evidence type="ECO:0000313" key="6">
    <source>
        <dbReference type="Proteomes" id="UP000199062"/>
    </source>
</evidence>
<evidence type="ECO:0000256" key="1">
    <source>
        <dbReference type="ARBA" id="ARBA00004196"/>
    </source>
</evidence>
<name>A0A1I6LTN6_9EURY</name>
<dbReference type="InterPro" id="IPR006311">
    <property type="entry name" value="TAT_signal"/>
</dbReference>